<dbReference type="Gene3D" id="4.10.910.10">
    <property type="entry name" value="30s ribosomal protein s13, domain 2"/>
    <property type="match status" value="1"/>
</dbReference>
<proteinExistence type="inferred from homology"/>
<gene>
    <name evidence="5" type="primary">rps13</name>
    <name evidence="5" type="ORF">Smar.m13</name>
</gene>
<accession>A0A0S2M9V2</accession>
<dbReference type="AlphaFoldDB" id="A0A0S2M9V2"/>
<sequence length="115" mass="13175">MIYILETELLENKPIFFSLTRIFGIGHFQSFSICKKLGLSNNCKLSTLKPDQIVKLVKFIENSNLPINSSLKKSKIMLAKNLVQIKAYKGIRRLRGLPIRGQRTHTNAKTAFKIR</sequence>
<protein>
    <submittedName>
        <fullName evidence="5">Ribosomal protein S13</fullName>
    </submittedName>
</protein>
<dbReference type="GO" id="GO:0003723">
    <property type="term" value="F:RNA binding"/>
    <property type="evidence" value="ECO:0007669"/>
    <property type="project" value="InterPro"/>
</dbReference>
<reference evidence="5" key="1">
    <citation type="submission" date="2015-10" db="EMBL/GenBank/DDBJ databases">
        <title>Complete mitochondrial genome of Skeletonema marinoi (Mediophyceae, Bacillariophyta).</title>
        <authorList>
            <person name="An S.M."/>
            <person name="Yang E.C."/>
        </authorList>
    </citation>
    <scope>NUCLEOTIDE SEQUENCE</scope>
</reference>
<evidence type="ECO:0000313" key="5">
    <source>
        <dbReference type="EMBL" id="ALO71449.1"/>
    </source>
</evidence>
<dbReference type="PIRSF" id="PIRSF002134">
    <property type="entry name" value="Ribosomal_S13"/>
    <property type="match status" value="1"/>
</dbReference>
<geneLocation type="mitochondrion" evidence="5"/>
<dbReference type="PROSITE" id="PS50159">
    <property type="entry name" value="RIBOSOMAL_S13_2"/>
    <property type="match status" value="1"/>
</dbReference>
<dbReference type="InterPro" id="IPR027437">
    <property type="entry name" value="Rbsml_uS13_C"/>
</dbReference>
<dbReference type="PANTHER" id="PTHR10871">
    <property type="entry name" value="30S RIBOSOMAL PROTEIN S13/40S RIBOSOMAL PROTEIN S18"/>
    <property type="match status" value="1"/>
</dbReference>
<dbReference type="SUPFAM" id="SSF46946">
    <property type="entry name" value="S13-like H2TH domain"/>
    <property type="match status" value="1"/>
</dbReference>
<dbReference type="GO" id="GO:0003735">
    <property type="term" value="F:structural constituent of ribosome"/>
    <property type="evidence" value="ECO:0007669"/>
    <property type="project" value="InterPro"/>
</dbReference>
<dbReference type="Gene3D" id="1.10.8.50">
    <property type="match status" value="1"/>
</dbReference>
<dbReference type="InterPro" id="IPR001892">
    <property type="entry name" value="Ribosomal_uS13"/>
</dbReference>
<name>A0A0S2M9V2_9STRA</name>
<dbReference type="GeneID" id="26379822"/>
<dbReference type="GO" id="GO:0005739">
    <property type="term" value="C:mitochondrion"/>
    <property type="evidence" value="ECO:0007669"/>
    <property type="project" value="TreeGrafter"/>
</dbReference>
<organism evidence="5">
    <name type="scientific">Skeletonema marinoi</name>
    <dbReference type="NCBI Taxonomy" id="267567"/>
    <lineage>
        <taxon>Eukaryota</taxon>
        <taxon>Sar</taxon>
        <taxon>Stramenopiles</taxon>
        <taxon>Ochrophyta</taxon>
        <taxon>Bacillariophyta</taxon>
        <taxon>Coscinodiscophyceae</taxon>
        <taxon>Thalassiosirophycidae</taxon>
        <taxon>Thalassiosirales</taxon>
        <taxon>Skeletonemataceae</taxon>
        <taxon>Skeletonema</taxon>
        <taxon>Skeletonema marinoi-dohrnii complex</taxon>
    </lineage>
</organism>
<comment type="similarity">
    <text evidence="1 4">Belongs to the universal ribosomal protein uS13 family.</text>
</comment>
<dbReference type="RefSeq" id="YP_009186103.1">
    <property type="nucleotide sequence ID" value="NC_028615.1"/>
</dbReference>
<keyword evidence="5" id="KW-0496">Mitochondrion</keyword>
<dbReference type="EMBL" id="KT874463">
    <property type="protein sequence ID" value="ALO71449.1"/>
    <property type="molecule type" value="Genomic_DNA"/>
</dbReference>
<keyword evidence="2 4" id="KW-0689">Ribosomal protein</keyword>
<dbReference type="GO" id="GO:0015935">
    <property type="term" value="C:small ribosomal subunit"/>
    <property type="evidence" value="ECO:0007669"/>
    <property type="project" value="TreeGrafter"/>
</dbReference>
<dbReference type="Pfam" id="PF00416">
    <property type="entry name" value="Ribosomal_S13"/>
    <property type="match status" value="1"/>
</dbReference>
<keyword evidence="3 4" id="KW-0687">Ribonucleoprotein</keyword>
<dbReference type="PANTHER" id="PTHR10871:SF1">
    <property type="entry name" value="SMALL RIBOSOMAL SUBUNIT PROTEIN US13M"/>
    <property type="match status" value="1"/>
</dbReference>
<evidence type="ECO:0000256" key="4">
    <source>
        <dbReference type="RuleBase" id="RU003830"/>
    </source>
</evidence>
<evidence type="ECO:0000256" key="1">
    <source>
        <dbReference type="ARBA" id="ARBA00008080"/>
    </source>
</evidence>
<dbReference type="InterPro" id="IPR010979">
    <property type="entry name" value="Ribosomal_uS13-like_H2TH"/>
</dbReference>
<evidence type="ECO:0000256" key="2">
    <source>
        <dbReference type="ARBA" id="ARBA00022980"/>
    </source>
</evidence>
<dbReference type="GO" id="GO:0006412">
    <property type="term" value="P:translation"/>
    <property type="evidence" value="ECO:0007669"/>
    <property type="project" value="InterPro"/>
</dbReference>
<evidence type="ECO:0000256" key="3">
    <source>
        <dbReference type="ARBA" id="ARBA00023274"/>
    </source>
</evidence>